<feature type="region of interest" description="Disordered" evidence="1">
    <location>
        <begin position="606"/>
        <end position="682"/>
    </location>
</feature>
<dbReference type="Proteomes" id="UP001168990">
    <property type="component" value="Unassembled WGS sequence"/>
</dbReference>
<reference evidence="2" key="2">
    <citation type="submission" date="2023-03" db="EMBL/GenBank/DDBJ databases">
        <authorList>
            <person name="Inwood S.N."/>
            <person name="Skelly J.G."/>
            <person name="Guhlin J."/>
            <person name="Harrop T.W.R."/>
            <person name="Goldson S.G."/>
            <person name="Dearden P.K."/>
        </authorList>
    </citation>
    <scope>NUCLEOTIDE SEQUENCE</scope>
    <source>
        <strain evidence="2">Irish</strain>
        <tissue evidence="2">Whole body</tissue>
    </source>
</reference>
<dbReference type="EMBL" id="JAQQBS010001423">
    <property type="protein sequence ID" value="KAK0160069.1"/>
    <property type="molecule type" value="Genomic_DNA"/>
</dbReference>
<feature type="compositionally biased region" description="Basic and acidic residues" evidence="1">
    <location>
        <begin position="998"/>
        <end position="1020"/>
    </location>
</feature>
<feature type="region of interest" description="Disordered" evidence="1">
    <location>
        <begin position="573"/>
        <end position="593"/>
    </location>
</feature>
<protein>
    <submittedName>
        <fullName evidence="2">Uncharacterized protein</fullName>
    </submittedName>
</protein>
<feature type="compositionally biased region" description="Low complexity" evidence="1">
    <location>
        <begin position="612"/>
        <end position="629"/>
    </location>
</feature>
<feature type="compositionally biased region" description="Basic and acidic residues" evidence="1">
    <location>
        <begin position="1135"/>
        <end position="1148"/>
    </location>
</feature>
<comment type="caution">
    <text evidence="2">The sequence shown here is derived from an EMBL/GenBank/DDBJ whole genome shotgun (WGS) entry which is preliminary data.</text>
</comment>
<proteinExistence type="predicted"/>
<feature type="compositionally biased region" description="Low complexity" evidence="1">
    <location>
        <begin position="913"/>
        <end position="925"/>
    </location>
</feature>
<keyword evidence="3" id="KW-1185">Reference proteome</keyword>
<reference evidence="2" key="1">
    <citation type="journal article" date="2023" name="bioRxiv">
        <title>Scaffold-level genome assemblies of two parasitoid biocontrol wasps reveal the parthenogenesis mechanism and an associated novel virus.</title>
        <authorList>
            <person name="Inwood S."/>
            <person name="Skelly J."/>
            <person name="Guhlin J."/>
            <person name="Harrop T."/>
            <person name="Goldson S."/>
            <person name="Dearden P."/>
        </authorList>
    </citation>
    <scope>NUCLEOTIDE SEQUENCE</scope>
    <source>
        <strain evidence="2">Irish</strain>
        <tissue evidence="2">Whole body</tissue>
    </source>
</reference>
<feature type="compositionally biased region" description="Polar residues" evidence="1">
    <location>
        <begin position="524"/>
        <end position="542"/>
    </location>
</feature>
<feature type="compositionally biased region" description="Basic residues" evidence="1">
    <location>
        <begin position="709"/>
        <end position="718"/>
    </location>
</feature>
<feature type="compositionally biased region" description="Polar residues" evidence="1">
    <location>
        <begin position="795"/>
        <end position="804"/>
    </location>
</feature>
<organism evidence="2 3">
    <name type="scientific">Microctonus aethiopoides</name>
    <dbReference type="NCBI Taxonomy" id="144406"/>
    <lineage>
        <taxon>Eukaryota</taxon>
        <taxon>Metazoa</taxon>
        <taxon>Ecdysozoa</taxon>
        <taxon>Arthropoda</taxon>
        <taxon>Hexapoda</taxon>
        <taxon>Insecta</taxon>
        <taxon>Pterygota</taxon>
        <taxon>Neoptera</taxon>
        <taxon>Endopterygota</taxon>
        <taxon>Hymenoptera</taxon>
        <taxon>Apocrita</taxon>
        <taxon>Ichneumonoidea</taxon>
        <taxon>Braconidae</taxon>
        <taxon>Euphorinae</taxon>
        <taxon>Microctonus</taxon>
    </lineage>
</organism>
<feature type="compositionally biased region" description="Basic and acidic residues" evidence="1">
    <location>
        <begin position="813"/>
        <end position="842"/>
    </location>
</feature>
<evidence type="ECO:0000313" key="2">
    <source>
        <dbReference type="EMBL" id="KAK0160069.1"/>
    </source>
</evidence>
<feature type="region of interest" description="Disordered" evidence="1">
    <location>
        <begin position="1033"/>
        <end position="1070"/>
    </location>
</feature>
<feature type="compositionally biased region" description="Basic residues" evidence="1">
    <location>
        <begin position="868"/>
        <end position="883"/>
    </location>
</feature>
<sequence length="1157" mass="132225">MIYDWIEILFRAINYAKYRVNDTVSIDVSRDTARTTREILEKLNNIQISSADSLQEGIEHLLQFGALMRTRILDIFGKLIYDHYDEFTINEMRALYEIYQDTLDRKYNIFDIVPNILINGDLGPLAICNYINIHVRTCLRGVSSFCVKTKFPNLSNDLINDTKIIDLTKSIYYTAHIDEKFKHGISLPHILESLKNNHLQLTVELFSGLLHNIQYDDYDDDVRSAEREIIHYFLKNTDQIMQKHLLTADNIKQYHSITQLLNGFLNTKQFPNNIKRHAEYLSQHISPEPYAINENIELLGAVFDDNDVNIKYLFELVLPDDTIDSDVIDAKNYLLEEMLKQDIVEKYLQIEKYQHSNPSQLLMGIFGQLRDIDFITDIATSLRLHAKYYHSSHMVENLNQLLELFDSYENLRGIPEHSKLITIIDRLRKNLEYTKNATIEILCTNPRKCLRIGLKIISQCNGLDKETKRLIMKFLEKSNLYCVNSRHNDKQSKLTHETVSKKPITTTTRKNLAHKLNQPEKLTKSSTVLPDNQISQSPLSNPKKTKKNCDAGELCEEDQILAAGLNQKNNSNTSIELNSTTQSSSFSTHPDVVDSISTTQTSLNLHENSTQGNCSSSGECSNNNGSISNLLPSTTSSDVEKGNNDSSNRHPNHTNITESTLSLPTTTFSIPQNSEHTSEKIFTTSKPMCQHRDPHYQKKLRRFEKMNKSSRRIVHHNHSASLGISNTSKSSTDSSSQMHDKSKSEIKSESGENSSQGGTSEMKKLSDVSKFNREMMKKHHVNEESEMHFRRKSTNKNTNINMETGVSGKPKKGGNESKTKKTVEEAEHSKSSGKDETSKTTGEKIEINLKKANIAAATKTVHHETSRRNIKNSRHTNKTKKIIKKTETSSAVGSEKANESSVNNDDINKKINETSTNNNDTNTQNRLFDWNMPLFSNYDIAMNDKPPVDKKNYRSRREIKNNTDKIKDRLFDVNVPLFSNYDLALNDKPPVNKKNYRSRRESSGDKIKSSDTKNNSNDDAKKRLFDFNMPLGSNIDVKANDKPPVDKENYRSRRELNNNKNSSTDSAGKRLFDFNMPVGSNMDLKANDKPPVDKKDYRSRRHAIMPNDNNIGERLFDVNIPLFSNHNWKLNDNNGAEKKNVRPRRDVTSVDAAVLAR</sequence>
<feature type="compositionally biased region" description="Polar residues" evidence="1">
    <location>
        <begin position="573"/>
        <end position="588"/>
    </location>
</feature>
<evidence type="ECO:0000313" key="3">
    <source>
        <dbReference type="Proteomes" id="UP001168990"/>
    </source>
</evidence>
<feature type="region of interest" description="Disordered" evidence="1">
    <location>
        <begin position="492"/>
        <end position="548"/>
    </location>
</feature>
<feature type="compositionally biased region" description="Polar residues" evidence="1">
    <location>
        <begin position="653"/>
        <end position="682"/>
    </location>
</feature>
<feature type="compositionally biased region" description="Low complexity" evidence="1">
    <location>
        <begin position="725"/>
        <end position="737"/>
    </location>
</feature>
<feature type="compositionally biased region" description="Basic and acidic residues" evidence="1">
    <location>
        <begin position="738"/>
        <end position="750"/>
    </location>
</feature>
<feature type="region of interest" description="Disordered" evidence="1">
    <location>
        <begin position="709"/>
        <end position="765"/>
    </location>
</feature>
<feature type="compositionally biased region" description="Basic and acidic residues" evidence="1">
    <location>
        <begin position="1038"/>
        <end position="1057"/>
    </location>
</feature>
<feature type="compositionally biased region" description="Basic and acidic residues" evidence="1">
    <location>
        <begin position="946"/>
        <end position="960"/>
    </location>
</feature>
<name>A0AA39C9H1_9HYME</name>
<feature type="region of interest" description="Disordered" evidence="1">
    <location>
        <begin position="778"/>
        <end position="842"/>
    </location>
</feature>
<feature type="region of interest" description="Disordered" evidence="1">
    <location>
        <begin position="855"/>
        <end position="926"/>
    </location>
</feature>
<dbReference type="AlphaFoldDB" id="A0AA39C9H1"/>
<gene>
    <name evidence="2" type="ORF">PV328_007514</name>
</gene>
<accession>A0AA39C9H1</accession>
<feature type="region of interest" description="Disordered" evidence="1">
    <location>
        <begin position="982"/>
        <end position="1020"/>
    </location>
</feature>
<feature type="region of interest" description="Disordered" evidence="1">
    <location>
        <begin position="939"/>
        <end position="960"/>
    </location>
</feature>
<evidence type="ECO:0000256" key="1">
    <source>
        <dbReference type="SAM" id="MobiDB-lite"/>
    </source>
</evidence>
<feature type="region of interest" description="Disordered" evidence="1">
    <location>
        <begin position="1132"/>
        <end position="1157"/>
    </location>
</feature>
<feature type="compositionally biased region" description="Basic and acidic residues" evidence="1">
    <location>
        <begin position="778"/>
        <end position="788"/>
    </location>
</feature>